<reference evidence="2" key="1">
    <citation type="journal article" date="2005" name="Nature">
        <title>The map-based sequence of the rice genome.</title>
        <authorList>
            <consortium name="International rice genome sequencing project (IRGSP)"/>
            <person name="Matsumoto T."/>
            <person name="Wu J."/>
            <person name="Kanamori H."/>
            <person name="Katayose Y."/>
            <person name="Fujisawa M."/>
            <person name="Namiki N."/>
            <person name="Mizuno H."/>
            <person name="Yamamoto K."/>
            <person name="Antonio B.A."/>
            <person name="Baba T."/>
            <person name="Sakata K."/>
            <person name="Nagamura Y."/>
            <person name="Aoki H."/>
            <person name="Arikawa K."/>
            <person name="Arita K."/>
            <person name="Bito T."/>
            <person name="Chiden Y."/>
            <person name="Fujitsuka N."/>
            <person name="Fukunaka R."/>
            <person name="Hamada M."/>
            <person name="Harada C."/>
            <person name="Hayashi A."/>
            <person name="Hijishita S."/>
            <person name="Honda M."/>
            <person name="Hosokawa S."/>
            <person name="Ichikawa Y."/>
            <person name="Idonuma A."/>
            <person name="Iijima M."/>
            <person name="Ikeda M."/>
            <person name="Ikeno M."/>
            <person name="Ito K."/>
            <person name="Ito S."/>
            <person name="Ito T."/>
            <person name="Ito Y."/>
            <person name="Ito Y."/>
            <person name="Iwabuchi A."/>
            <person name="Kamiya K."/>
            <person name="Karasawa W."/>
            <person name="Kurita K."/>
            <person name="Katagiri S."/>
            <person name="Kikuta A."/>
            <person name="Kobayashi H."/>
            <person name="Kobayashi N."/>
            <person name="Machita K."/>
            <person name="Maehara T."/>
            <person name="Masukawa M."/>
            <person name="Mizubayashi T."/>
            <person name="Mukai Y."/>
            <person name="Nagasaki H."/>
            <person name="Nagata Y."/>
            <person name="Naito S."/>
            <person name="Nakashima M."/>
            <person name="Nakama Y."/>
            <person name="Nakamichi Y."/>
            <person name="Nakamura M."/>
            <person name="Meguro A."/>
            <person name="Negishi M."/>
            <person name="Ohta I."/>
            <person name="Ohta T."/>
            <person name="Okamoto M."/>
            <person name="Ono N."/>
            <person name="Saji S."/>
            <person name="Sakaguchi M."/>
            <person name="Sakai K."/>
            <person name="Shibata M."/>
            <person name="Shimokawa T."/>
            <person name="Song J."/>
            <person name="Takazaki Y."/>
            <person name="Terasawa K."/>
            <person name="Tsugane M."/>
            <person name="Tsuji K."/>
            <person name="Ueda S."/>
            <person name="Waki K."/>
            <person name="Yamagata H."/>
            <person name="Yamamoto M."/>
            <person name="Yamamoto S."/>
            <person name="Yamane H."/>
            <person name="Yoshiki S."/>
            <person name="Yoshihara R."/>
            <person name="Yukawa K."/>
            <person name="Zhong H."/>
            <person name="Yano M."/>
            <person name="Yuan Q."/>
            <person name="Ouyang S."/>
            <person name="Liu J."/>
            <person name="Jones K.M."/>
            <person name="Gansberger K."/>
            <person name="Moffat K."/>
            <person name="Hill J."/>
            <person name="Bera J."/>
            <person name="Fadrosh D."/>
            <person name="Jin S."/>
            <person name="Johri S."/>
            <person name="Kim M."/>
            <person name="Overton L."/>
            <person name="Reardon M."/>
            <person name="Tsitrin T."/>
            <person name="Vuong H."/>
            <person name="Weaver B."/>
            <person name="Ciecko A."/>
            <person name="Tallon L."/>
            <person name="Jackson J."/>
            <person name="Pai G."/>
            <person name="Aken S.V."/>
            <person name="Utterback T."/>
            <person name="Reidmuller S."/>
            <person name="Feldblyum T."/>
            <person name="Hsiao J."/>
            <person name="Zismann V."/>
            <person name="Iobst S."/>
            <person name="de Vazeille A.R."/>
            <person name="Buell C.R."/>
            <person name="Ying K."/>
            <person name="Li Y."/>
            <person name="Lu T."/>
            <person name="Huang Y."/>
            <person name="Zhao Q."/>
            <person name="Feng Q."/>
            <person name="Zhang L."/>
            <person name="Zhu J."/>
            <person name="Weng Q."/>
            <person name="Mu J."/>
            <person name="Lu Y."/>
            <person name="Fan D."/>
            <person name="Liu Y."/>
            <person name="Guan J."/>
            <person name="Zhang Y."/>
            <person name="Yu S."/>
            <person name="Liu X."/>
            <person name="Zhang Y."/>
            <person name="Hong G."/>
            <person name="Han B."/>
            <person name="Choisne N."/>
            <person name="Demange N."/>
            <person name="Orjeda G."/>
            <person name="Samain S."/>
            <person name="Cattolico L."/>
            <person name="Pelletier E."/>
            <person name="Couloux A."/>
            <person name="Segurens B."/>
            <person name="Wincker P."/>
            <person name="D'Hont A."/>
            <person name="Scarpelli C."/>
            <person name="Weissenbach J."/>
            <person name="Salanoubat M."/>
            <person name="Quetier F."/>
            <person name="Yu Y."/>
            <person name="Kim H.R."/>
            <person name="Rambo T."/>
            <person name="Currie J."/>
            <person name="Collura K."/>
            <person name="Luo M."/>
            <person name="Yang T."/>
            <person name="Ammiraju J.S.S."/>
            <person name="Engler F."/>
            <person name="Soderlund C."/>
            <person name="Wing R.A."/>
            <person name="Palmer L.E."/>
            <person name="de la Bastide M."/>
            <person name="Spiegel L."/>
            <person name="Nascimento L."/>
            <person name="Zutavern T."/>
            <person name="O'Shaughnessy A."/>
            <person name="Dike S."/>
            <person name="Dedhia N."/>
            <person name="Preston R."/>
            <person name="Balija V."/>
            <person name="McCombie W.R."/>
            <person name="Chow T."/>
            <person name="Chen H."/>
            <person name="Chung M."/>
            <person name="Chen C."/>
            <person name="Shaw J."/>
            <person name="Wu H."/>
            <person name="Hsiao K."/>
            <person name="Chao Y."/>
            <person name="Chu M."/>
            <person name="Cheng C."/>
            <person name="Hour A."/>
            <person name="Lee P."/>
            <person name="Lin S."/>
            <person name="Lin Y."/>
            <person name="Liou J."/>
            <person name="Liu S."/>
            <person name="Hsing Y."/>
            <person name="Raghuvanshi S."/>
            <person name="Mohanty A."/>
            <person name="Bharti A.K."/>
            <person name="Gaur A."/>
            <person name="Gupta V."/>
            <person name="Kumar D."/>
            <person name="Ravi V."/>
            <person name="Vij S."/>
            <person name="Kapur A."/>
            <person name="Khurana P."/>
            <person name="Khurana P."/>
            <person name="Khurana J.P."/>
            <person name="Tyagi A.K."/>
            <person name="Gaikwad K."/>
            <person name="Singh A."/>
            <person name="Dalal V."/>
            <person name="Srivastava S."/>
            <person name="Dixit A."/>
            <person name="Pal A.K."/>
            <person name="Ghazi I.A."/>
            <person name="Yadav M."/>
            <person name="Pandit A."/>
            <person name="Bhargava A."/>
            <person name="Sureshbabu K."/>
            <person name="Batra K."/>
            <person name="Sharma T.R."/>
            <person name="Mohapatra T."/>
            <person name="Singh N.K."/>
            <person name="Messing J."/>
            <person name="Nelson A.B."/>
            <person name="Fuks G."/>
            <person name="Kavchok S."/>
            <person name="Keizer G."/>
            <person name="Linton E."/>
            <person name="Llaca V."/>
            <person name="Song R."/>
            <person name="Tanyolac B."/>
            <person name="Young S."/>
            <person name="Ho-Il K."/>
            <person name="Hahn J.H."/>
            <person name="Sangsakoo G."/>
            <person name="Vanavichit A."/>
            <person name="de Mattos Luiz.A.T."/>
            <person name="Zimmer P.D."/>
            <person name="Malone G."/>
            <person name="Dellagostin O."/>
            <person name="de Oliveira A.C."/>
            <person name="Bevan M."/>
            <person name="Bancroft I."/>
            <person name="Minx P."/>
            <person name="Cordum H."/>
            <person name="Wilson R."/>
            <person name="Cheng Z."/>
            <person name="Jin W."/>
            <person name="Jiang J."/>
            <person name="Leong S.A."/>
            <person name="Iwama H."/>
            <person name="Gojobori T."/>
            <person name="Itoh T."/>
            <person name="Niimura Y."/>
            <person name="Fujii Y."/>
            <person name="Habara T."/>
            <person name="Sakai H."/>
            <person name="Sato Y."/>
            <person name="Wilson G."/>
            <person name="Kumar K."/>
            <person name="McCouch S."/>
            <person name="Juretic N."/>
            <person name="Hoen D."/>
            <person name="Wright S."/>
            <person name="Bruskiewich R."/>
            <person name="Bureau T."/>
            <person name="Miyao A."/>
            <person name="Hirochika H."/>
            <person name="Nishikawa T."/>
            <person name="Kadowaki K."/>
            <person name="Sugiura M."/>
            <person name="Burr B."/>
            <person name="Sasaki T."/>
        </authorList>
    </citation>
    <scope>NUCLEOTIDE SEQUENCE [LARGE SCALE GENOMIC DNA]</scope>
    <source>
        <strain evidence="2">cv. Nipponbare</strain>
    </source>
</reference>
<dbReference type="Gramene" id="Os08t0315001-00">
    <property type="protein sequence ID" value="Os08t0315001-00"/>
    <property type="gene ID" value="Os08g0315001"/>
</dbReference>
<gene>
    <name evidence="1" type="ordered locus">Os08g0315001</name>
    <name evidence="1" type="ORF">OSNPB_080315001</name>
</gene>
<reference evidence="1 2" key="3">
    <citation type="journal article" date="2013" name="Rice">
        <title>Improvement of the Oryza sativa Nipponbare reference genome using next generation sequence and optical map data.</title>
        <authorList>
            <person name="Kawahara Y."/>
            <person name="de la Bastide M."/>
            <person name="Hamilton J.P."/>
            <person name="Kanamori H."/>
            <person name="McCombie W.R."/>
            <person name="Ouyang S."/>
            <person name="Schwartz D.C."/>
            <person name="Tanaka T."/>
            <person name="Wu J."/>
            <person name="Zhou S."/>
            <person name="Childs K.L."/>
            <person name="Davidson R.M."/>
            <person name="Lin H."/>
            <person name="Quesada-Ocampo L."/>
            <person name="Vaillancourt B."/>
            <person name="Sakai H."/>
            <person name="Lee S.S."/>
            <person name="Kim J."/>
            <person name="Numa H."/>
            <person name="Itoh T."/>
            <person name="Buell C.R."/>
            <person name="Matsumoto T."/>
        </authorList>
    </citation>
    <scope>NUCLEOTIDE SEQUENCE [LARGE SCALE GENOMIC DNA]</scope>
    <source>
        <strain evidence="2">cv. Nipponbare</strain>
    </source>
</reference>
<dbReference type="InParanoid" id="A0A0P0XEU4"/>
<proteinExistence type="predicted"/>
<keyword evidence="2" id="KW-1185">Reference proteome</keyword>
<sequence>MLSSKFFKYKLVPWFLSAASLMFFSNFSFNSISLSDFFCALQTYHSLSSNFLPFKSSTARAASSGFSKLTNPKHLDFPSPSRITTTLVMGPNLPKISFKLSSVVDSDRFFTYTLLNLGLPDTFSLSCLRTKGPTYTFLSFKSIPLSLLIAFWAASSSSN</sequence>
<dbReference type="AlphaFoldDB" id="A0A0P0XEU4"/>
<dbReference type="PaxDb" id="39947-A0A0P0XEU4"/>
<dbReference type="Proteomes" id="UP000059680">
    <property type="component" value="Chromosome 8"/>
</dbReference>
<accession>A0A0P0XEU4</accession>
<evidence type="ECO:0000313" key="2">
    <source>
        <dbReference type="Proteomes" id="UP000059680"/>
    </source>
</evidence>
<organism evidence="1 2">
    <name type="scientific">Oryza sativa subsp. japonica</name>
    <name type="common">Rice</name>
    <dbReference type="NCBI Taxonomy" id="39947"/>
    <lineage>
        <taxon>Eukaryota</taxon>
        <taxon>Viridiplantae</taxon>
        <taxon>Streptophyta</taxon>
        <taxon>Embryophyta</taxon>
        <taxon>Tracheophyta</taxon>
        <taxon>Spermatophyta</taxon>
        <taxon>Magnoliopsida</taxon>
        <taxon>Liliopsida</taxon>
        <taxon>Poales</taxon>
        <taxon>Poaceae</taxon>
        <taxon>BOP clade</taxon>
        <taxon>Oryzoideae</taxon>
        <taxon>Oryzeae</taxon>
        <taxon>Oryzinae</taxon>
        <taxon>Oryza</taxon>
        <taxon>Oryza sativa</taxon>
    </lineage>
</organism>
<dbReference type="EMBL" id="AP014964">
    <property type="protein sequence ID" value="BAT04853.1"/>
    <property type="molecule type" value="Genomic_DNA"/>
</dbReference>
<reference evidence="1 2" key="2">
    <citation type="journal article" date="2013" name="Plant Cell Physiol.">
        <title>Rice Annotation Project Database (RAP-DB): an integrative and interactive database for rice genomics.</title>
        <authorList>
            <person name="Sakai H."/>
            <person name="Lee S.S."/>
            <person name="Tanaka T."/>
            <person name="Numa H."/>
            <person name="Kim J."/>
            <person name="Kawahara Y."/>
            <person name="Wakimoto H."/>
            <person name="Yang C.C."/>
            <person name="Iwamoto M."/>
            <person name="Abe T."/>
            <person name="Yamada Y."/>
            <person name="Muto A."/>
            <person name="Inokuchi H."/>
            <person name="Ikemura T."/>
            <person name="Matsumoto T."/>
            <person name="Sasaki T."/>
            <person name="Itoh T."/>
        </authorList>
    </citation>
    <scope>NUCLEOTIDE SEQUENCE [LARGE SCALE GENOMIC DNA]</scope>
    <source>
        <strain evidence="2">cv. Nipponbare</strain>
    </source>
</reference>
<name>A0A0P0XEU4_ORYSJ</name>
<evidence type="ECO:0000313" key="1">
    <source>
        <dbReference type="EMBL" id="BAT04853.1"/>
    </source>
</evidence>
<protein>
    <submittedName>
        <fullName evidence="1">Os08g0315001 protein</fullName>
    </submittedName>
</protein>